<comment type="caution">
    <text evidence="2">The sequence shown here is derived from an EMBL/GenBank/DDBJ whole genome shotgun (WGS) entry which is preliminary data.</text>
</comment>
<reference evidence="2 3" key="1">
    <citation type="journal article" date="2020" name="Biotechnol. Biofuels">
        <title>New insights from the biogas microbiome by comprehensive genome-resolved metagenomics of nearly 1600 species originating from multiple anaerobic digesters.</title>
        <authorList>
            <person name="Campanaro S."/>
            <person name="Treu L."/>
            <person name="Rodriguez-R L.M."/>
            <person name="Kovalovszki A."/>
            <person name="Ziels R.M."/>
            <person name="Maus I."/>
            <person name="Zhu X."/>
            <person name="Kougias P.G."/>
            <person name="Basile A."/>
            <person name="Luo G."/>
            <person name="Schluter A."/>
            <person name="Konstantinidis K.T."/>
            <person name="Angelidaki I."/>
        </authorList>
    </citation>
    <scope>NUCLEOTIDE SEQUENCE [LARGE SCALE GENOMIC DNA]</scope>
    <source>
        <strain evidence="2">AS27yjCOA_65</strain>
    </source>
</reference>
<evidence type="ECO:0000313" key="2">
    <source>
        <dbReference type="EMBL" id="NMC61909.1"/>
    </source>
</evidence>
<name>A0A7X9FPM6_9DELT</name>
<keyword evidence="1" id="KW-1133">Transmembrane helix</keyword>
<protein>
    <submittedName>
        <fullName evidence="2">Uncharacterized protein</fullName>
    </submittedName>
</protein>
<evidence type="ECO:0000256" key="1">
    <source>
        <dbReference type="SAM" id="Phobius"/>
    </source>
</evidence>
<proteinExistence type="predicted"/>
<gene>
    <name evidence="2" type="ORF">GYA55_01940</name>
</gene>
<sequence>MSYTARSMFPSAVVGKSFVLSILFLILVIALFFIPEIIQIQESLLSGGSASRKAVSVSSYSVSEEAARLSEIEKNKNLSSLDKVLSLINSGYLESKSKGSEITDRQSARARLNIPPGAPALESGTAEGVEQGVTWKIIRSSEVSKVLRKAKDDVRMLARSLSPDAFQSREALLNYQNGIGWLLEGDKSPVTVQQALDYIERLDLDVTRALIREGVDRADYIRWSKISLGPLFVNSKARRLRQEYLSPFNPRITLASVRLNIGKFKVRSDGSVIPPSSSLRVVGFIMGKDTEKLTLLRNGHRVKKISLQRKVDDQGKRAFRFSVSPATGAITVQAIDGVNASVQKTYKFIPRASSFPRTSNRKVLLPFNNVLSSRKFDLKEVDLRLDRFFRDSVSYAPSPEQQRAQAERYQLVPF</sequence>
<keyword evidence="1" id="KW-0472">Membrane</keyword>
<organism evidence="2 3">
    <name type="scientific">SAR324 cluster bacterium</name>
    <dbReference type="NCBI Taxonomy" id="2024889"/>
    <lineage>
        <taxon>Bacteria</taxon>
        <taxon>Deltaproteobacteria</taxon>
        <taxon>SAR324 cluster</taxon>
    </lineage>
</organism>
<keyword evidence="1" id="KW-0812">Transmembrane</keyword>
<dbReference type="Proteomes" id="UP000524246">
    <property type="component" value="Unassembled WGS sequence"/>
</dbReference>
<accession>A0A7X9FPM6</accession>
<dbReference type="EMBL" id="JAAZON010000076">
    <property type="protein sequence ID" value="NMC61909.1"/>
    <property type="molecule type" value="Genomic_DNA"/>
</dbReference>
<evidence type="ECO:0000313" key="3">
    <source>
        <dbReference type="Proteomes" id="UP000524246"/>
    </source>
</evidence>
<dbReference type="AlphaFoldDB" id="A0A7X9FPM6"/>
<feature type="transmembrane region" description="Helical" evidence="1">
    <location>
        <begin position="12"/>
        <end position="34"/>
    </location>
</feature>